<name>A0A6A2XPV2_HIBSY</name>
<dbReference type="AlphaFoldDB" id="A0A6A2XPV2"/>
<proteinExistence type="predicted"/>
<gene>
    <name evidence="2" type="ORF">F3Y22_tig00111506pilonHSYRG00176</name>
</gene>
<protein>
    <submittedName>
        <fullName evidence="2">Ubiquitin carboxyl-terminal hydrolase 12-like</fullName>
    </submittedName>
</protein>
<dbReference type="PANTHER" id="PTHR35297:SF2">
    <property type="entry name" value="PROTEIN, PUTATIVE-RELATED"/>
    <property type="match status" value="1"/>
</dbReference>
<sequence>MHRQSLGSPSSKLRIHGGEESSIADVQKRQLIIDDDDGKDVKSRRLSSSPSSLSPTSSLFTSPTKPEKLIHLIPVLTLLCLLILYLNSHSPSQSDLAHFNGFQHSSKHLESTEISDAGQFIDSRRGDILAIRSLKNLQEVDKNVSKSRPHRKIADF</sequence>
<dbReference type="EMBL" id="VEPZ02001358">
    <property type="protein sequence ID" value="KAE8677542.1"/>
    <property type="molecule type" value="Genomic_DNA"/>
</dbReference>
<keyword evidence="3" id="KW-1185">Reference proteome</keyword>
<evidence type="ECO:0000256" key="1">
    <source>
        <dbReference type="SAM" id="MobiDB-lite"/>
    </source>
</evidence>
<dbReference type="PANTHER" id="PTHR35297">
    <property type="entry name" value="PROTEIN, PUTATIVE-RELATED"/>
    <property type="match status" value="1"/>
</dbReference>
<dbReference type="OrthoDB" id="783427at2759"/>
<dbReference type="GO" id="GO:0016787">
    <property type="term" value="F:hydrolase activity"/>
    <property type="evidence" value="ECO:0007669"/>
    <property type="project" value="UniProtKB-KW"/>
</dbReference>
<evidence type="ECO:0000313" key="3">
    <source>
        <dbReference type="Proteomes" id="UP000436088"/>
    </source>
</evidence>
<dbReference type="Proteomes" id="UP000436088">
    <property type="component" value="Unassembled WGS sequence"/>
</dbReference>
<comment type="caution">
    <text evidence="2">The sequence shown here is derived from an EMBL/GenBank/DDBJ whole genome shotgun (WGS) entry which is preliminary data.</text>
</comment>
<feature type="region of interest" description="Disordered" evidence="1">
    <location>
        <begin position="1"/>
        <end position="63"/>
    </location>
</feature>
<accession>A0A6A2XPV2</accession>
<organism evidence="2 3">
    <name type="scientific">Hibiscus syriacus</name>
    <name type="common">Rose of Sharon</name>
    <dbReference type="NCBI Taxonomy" id="106335"/>
    <lineage>
        <taxon>Eukaryota</taxon>
        <taxon>Viridiplantae</taxon>
        <taxon>Streptophyta</taxon>
        <taxon>Embryophyta</taxon>
        <taxon>Tracheophyta</taxon>
        <taxon>Spermatophyta</taxon>
        <taxon>Magnoliopsida</taxon>
        <taxon>eudicotyledons</taxon>
        <taxon>Gunneridae</taxon>
        <taxon>Pentapetalae</taxon>
        <taxon>rosids</taxon>
        <taxon>malvids</taxon>
        <taxon>Malvales</taxon>
        <taxon>Malvaceae</taxon>
        <taxon>Malvoideae</taxon>
        <taxon>Hibiscus</taxon>
    </lineage>
</organism>
<feature type="compositionally biased region" description="Polar residues" evidence="1">
    <location>
        <begin position="1"/>
        <end position="11"/>
    </location>
</feature>
<feature type="compositionally biased region" description="Low complexity" evidence="1">
    <location>
        <begin position="46"/>
        <end position="63"/>
    </location>
</feature>
<evidence type="ECO:0000313" key="2">
    <source>
        <dbReference type="EMBL" id="KAE8677542.1"/>
    </source>
</evidence>
<reference evidence="2" key="1">
    <citation type="submission" date="2019-09" db="EMBL/GenBank/DDBJ databases">
        <title>Draft genome information of white flower Hibiscus syriacus.</title>
        <authorList>
            <person name="Kim Y.-M."/>
        </authorList>
    </citation>
    <scope>NUCLEOTIDE SEQUENCE [LARGE SCALE GENOMIC DNA]</scope>
    <source>
        <strain evidence="2">YM2019G1</strain>
    </source>
</reference>